<reference evidence="2" key="1">
    <citation type="submission" date="2021-06" db="EMBL/GenBank/DDBJ databases">
        <authorList>
            <consortium name="DOE Joint Genome Institute"/>
            <person name="Mondo S.J."/>
            <person name="Amses K.R."/>
            <person name="Simmons D.R."/>
            <person name="Longcore J.E."/>
            <person name="Seto K."/>
            <person name="Alves G.H."/>
            <person name="Bonds A.E."/>
            <person name="Quandt C.A."/>
            <person name="Davis W.J."/>
            <person name="Chang Y."/>
            <person name="Letcher P.M."/>
            <person name="Powell M.J."/>
            <person name="Kuo A."/>
            <person name="Labutti K."/>
            <person name="Pangilinan J."/>
            <person name="Andreopoulos W."/>
            <person name="Tritt A."/>
            <person name="Riley R."/>
            <person name="Hundley H."/>
            <person name="Johnson J."/>
            <person name="Lipzen A."/>
            <person name="Barry K."/>
            <person name="Berbee M.L."/>
            <person name="Buchler N.E."/>
            <person name="Grigoriev I.V."/>
            <person name="Spatafora J.W."/>
            <person name="Stajich J.E."/>
            <person name="James T.Y."/>
        </authorList>
    </citation>
    <scope>NUCLEOTIDE SEQUENCE</scope>
    <source>
        <strain evidence="2">AG</strain>
    </source>
</reference>
<accession>A0AAD5E7G9</accession>
<dbReference type="EMBL" id="MU620938">
    <property type="protein sequence ID" value="KAI8577646.1"/>
    <property type="molecule type" value="Genomic_DNA"/>
</dbReference>
<sequence length="104" mass="11669">MTFRCGLGCFSEGTFFRVLRCLRKSNVSSYTRRAIDAFPWSFAAENKKSGVRVSPIVSSHAMSSLHPFPNIVSYLFLTPLSNFSIALFEAIFGSSKMRSWNLST</sequence>
<evidence type="ECO:0000313" key="3">
    <source>
        <dbReference type="Proteomes" id="UP001206595"/>
    </source>
</evidence>
<protein>
    <submittedName>
        <fullName evidence="2">Uncharacterized protein</fullName>
    </submittedName>
</protein>
<keyword evidence="3" id="KW-1185">Reference proteome</keyword>
<dbReference type="Proteomes" id="UP001206595">
    <property type="component" value="Unassembled WGS sequence"/>
</dbReference>
<reference evidence="2" key="2">
    <citation type="journal article" date="2022" name="Proc. Natl. Acad. Sci. U.S.A.">
        <title>Diploid-dominant life cycles characterize the early evolution of Fungi.</title>
        <authorList>
            <person name="Amses K.R."/>
            <person name="Simmons D.R."/>
            <person name="Longcore J.E."/>
            <person name="Mondo S.J."/>
            <person name="Seto K."/>
            <person name="Jeronimo G.H."/>
            <person name="Bonds A.E."/>
            <person name="Quandt C.A."/>
            <person name="Davis W.J."/>
            <person name="Chang Y."/>
            <person name="Federici B.A."/>
            <person name="Kuo A."/>
            <person name="LaButti K."/>
            <person name="Pangilinan J."/>
            <person name="Andreopoulos W."/>
            <person name="Tritt A."/>
            <person name="Riley R."/>
            <person name="Hundley H."/>
            <person name="Johnson J."/>
            <person name="Lipzen A."/>
            <person name="Barry K."/>
            <person name="Lang B.F."/>
            <person name="Cuomo C.A."/>
            <person name="Buchler N.E."/>
            <person name="Grigoriev I.V."/>
            <person name="Spatafora J.W."/>
            <person name="Stajich J.E."/>
            <person name="James T.Y."/>
        </authorList>
    </citation>
    <scope>NUCLEOTIDE SEQUENCE</scope>
    <source>
        <strain evidence="2">AG</strain>
    </source>
</reference>
<evidence type="ECO:0000256" key="1">
    <source>
        <dbReference type="SAM" id="Phobius"/>
    </source>
</evidence>
<keyword evidence="1" id="KW-0812">Transmembrane</keyword>
<dbReference type="GeneID" id="75916003"/>
<name>A0AAD5E7G9_UMBRA</name>
<dbReference type="RefSeq" id="XP_051442650.1">
    <property type="nucleotide sequence ID" value="XM_051590660.1"/>
</dbReference>
<dbReference type="AlphaFoldDB" id="A0AAD5E7G9"/>
<gene>
    <name evidence="2" type="ORF">K450DRAFT_251066</name>
</gene>
<keyword evidence="1" id="KW-1133">Transmembrane helix</keyword>
<evidence type="ECO:0000313" key="2">
    <source>
        <dbReference type="EMBL" id="KAI8577646.1"/>
    </source>
</evidence>
<feature type="transmembrane region" description="Helical" evidence="1">
    <location>
        <begin position="71"/>
        <end position="92"/>
    </location>
</feature>
<proteinExistence type="predicted"/>
<keyword evidence="1" id="KW-0472">Membrane</keyword>
<organism evidence="2 3">
    <name type="scientific">Umbelopsis ramanniana AG</name>
    <dbReference type="NCBI Taxonomy" id="1314678"/>
    <lineage>
        <taxon>Eukaryota</taxon>
        <taxon>Fungi</taxon>
        <taxon>Fungi incertae sedis</taxon>
        <taxon>Mucoromycota</taxon>
        <taxon>Mucoromycotina</taxon>
        <taxon>Umbelopsidomycetes</taxon>
        <taxon>Umbelopsidales</taxon>
        <taxon>Umbelopsidaceae</taxon>
        <taxon>Umbelopsis</taxon>
    </lineage>
</organism>
<comment type="caution">
    <text evidence="2">The sequence shown here is derived from an EMBL/GenBank/DDBJ whole genome shotgun (WGS) entry which is preliminary data.</text>
</comment>